<dbReference type="InterPro" id="IPR046342">
    <property type="entry name" value="CBS_dom_sf"/>
</dbReference>
<evidence type="ECO:0000256" key="5">
    <source>
        <dbReference type="PROSITE-ProRule" id="PRU00703"/>
    </source>
</evidence>
<name>A0ABQ1KSJ4_9BURK</name>
<dbReference type="PIRSF" id="PIRSF004692">
    <property type="entry name" value="KdsD_KpsF"/>
    <property type="match status" value="1"/>
</dbReference>
<dbReference type="EMBL" id="BMKG01000011">
    <property type="protein sequence ID" value="GGC05000.1"/>
    <property type="molecule type" value="Genomic_DNA"/>
</dbReference>
<dbReference type="CDD" id="cd04604">
    <property type="entry name" value="CBS_pair_SIS_assoc"/>
    <property type="match status" value="1"/>
</dbReference>
<dbReference type="InterPro" id="IPR004800">
    <property type="entry name" value="KdsD/KpsF-type"/>
</dbReference>
<keyword evidence="8" id="KW-0413">Isomerase</keyword>
<dbReference type="InterPro" id="IPR001347">
    <property type="entry name" value="SIS_dom"/>
</dbReference>
<feature type="domain" description="CBS" evidence="6">
    <location>
        <begin position="298"/>
        <end position="350"/>
    </location>
</feature>
<dbReference type="Pfam" id="PF00571">
    <property type="entry name" value="CBS"/>
    <property type="match status" value="2"/>
</dbReference>
<dbReference type="CDD" id="cd05014">
    <property type="entry name" value="SIS_Kpsf"/>
    <property type="match status" value="1"/>
</dbReference>
<sequence length="350" mass="36969">MLSQFGYTFGMSVTHEKTMLKAFDATTASRALELAREALQIEADALIALHARLATDESVGQAVSLLLNCKGRVVVSGIGKSGHIGRKIAATLASTGTPALFVHPAEAAHGDLGMVTPDDAFIAISYSGESAELMAILPVVKRMGGAVISMTGKPESSLARLADVHLDVSVAKEACPMNLAPTASTTVTLALGDAIAVALLDLRGFKEEDFARSHPGGALGRRLLTHVRDVMRSGDAIPAVGLATALPDALMQITQKGMGMTAVVDDDYRPVGVFTDGDLRRMIDKVQDFSKVIIGDVMHANPRTIGPDKLAVDAVAIMEQYRINQMLVVDDDGRLAGALHIHDLTRAKVI</sequence>
<dbReference type="Gene3D" id="3.40.50.10490">
    <property type="entry name" value="Glucose-6-phosphate isomerase like protein, domain 1"/>
    <property type="match status" value="1"/>
</dbReference>
<dbReference type="NCBIfam" id="TIGR00393">
    <property type="entry name" value="kpsF"/>
    <property type="match status" value="1"/>
</dbReference>
<gene>
    <name evidence="8" type="ORF">GCM10011572_28590</name>
</gene>
<evidence type="ECO:0000259" key="7">
    <source>
        <dbReference type="PROSITE" id="PS51464"/>
    </source>
</evidence>
<evidence type="ECO:0000256" key="1">
    <source>
        <dbReference type="ARBA" id="ARBA00008165"/>
    </source>
</evidence>
<dbReference type="PANTHER" id="PTHR42745:SF1">
    <property type="entry name" value="ARABINOSE 5-PHOSPHATE ISOMERASE KDSD"/>
    <property type="match status" value="1"/>
</dbReference>
<dbReference type="Pfam" id="PF01380">
    <property type="entry name" value="SIS"/>
    <property type="match status" value="1"/>
</dbReference>
<dbReference type="InterPro" id="IPR050986">
    <property type="entry name" value="GutQ/KpsF_isomerases"/>
</dbReference>
<dbReference type="SUPFAM" id="SSF53697">
    <property type="entry name" value="SIS domain"/>
    <property type="match status" value="1"/>
</dbReference>
<evidence type="ECO:0000313" key="8">
    <source>
        <dbReference type="EMBL" id="GGC05000.1"/>
    </source>
</evidence>
<dbReference type="InterPro" id="IPR046348">
    <property type="entry name" value="SIS_dom_sf"/>
</dbReference>
<dbReference type="InterPro" id="IPR000644">
    <property type="entry name" value="CBS_dom"/>
</dbReference>
<evidence type="ECO:0000313" key="9">
    <source>
        <dbReference type="Proteomes" id="UP000622638"/>
    </source>
</evidence>
<dbReference type="InterPro" id="IPR035474">
    <property type="entry name" value="SIS_Kpsf"/>
</dbReference>
<accession>A0ABQ1KSJ4</accession>
<dbReference type="PROSITE" id="PS51371">
    <property type="entry name" value="CBS"/>
    <property type="match status" value="2"/>
</dbReference>
<keyword evidence="9" id="KW-1185">Reference proteome</keyword>
<comment type="caution">
    <text evidence="8">The sequence shown here is derived from an EMBL/GenBank/DDBJ whole genome shotgun (WGS) entry which is preliminary data.</text>
</comment>
<evidence type="ECO:0000256" key="3">
    <source>
        <dbReference type="ARBA" id="ARBA00023122"/>
    </source>
</evidence>
<dbReference type="PROSITE" id="PS51464">
    <property type="entry name" value="SIS"/>
    <property type="match status" value="1"/>
</dbReference>
<keyword evidence="2" id="KW-0677">Repeat</keyword>
<feature type="domain" description="SIS" evidence="7">
    <location>
        <begin position="62"/>
        <end position="205"/>
    </location>
</feature>
<dbReference type="Gene3D" id="3.10.580.10">
    <property type="entry name" value="CBS-domain"/>
    <property type="match status" value="1"/>
</dbReference>
<keyword evidence="3 5" id="KW-0129">CBS domain</keyword>
<dbReference type="Proteomes" id="UP000622638">
    <property type="component" value="Unassembled WGS sequence"/>
</dbReference>
<evidence type="ECO:0000256" key="4">
    <source>
        <dbReference type="PIRNR" id="PIRNR004692"/>
    </source>
</evidence>
<evidence type="ECO:0000259" key="6">
    <source>
        <dbReference type="PROSITE" id="PS51371"/>
    </source>
</evidence>
<feature type="domain" description="CBS" evidence="6">
    <location>
        <begin position="231"/>
        <end position="289"/>
    </location>
</feature>
<evidence type="ECO:0000256" key="2">
    <source>
        <dbReference type="ARBA" id="ARBA00022737"/>
    </source>
</evidence>
<reference evidence="9" key="1">
    <citation type="journal article" date="2019" name="Int. J. Syst. Evol. Microbiol.">
        <title>The Global Catalogue of Microorganisms (GCM) 10K type strain sequencing project: providing services to taxonomists for standard genome sequencing and annotation.</title>
        <authorList>
            <consortium name="The Broad Institute Genomics Platform"/>
            <consortium name="The Broad Institute Genome Sequencing Center for Infectious Disease"/>
            <person name="Wu L."/>
            <person name="Ma J."/>
        </authorList>
    </citation>
    <scope>NUCLEOTIDE SEQUENCE [LARGE SCALE GENOMIC DNA]</scope>
    <source>
        <strain evidence="9">CGMCC 1.15931</strain>
    </source>
</reference>
<dbReference type="GO" id="GO:0016853">
    <property type="term" value="F:isomerase activity"/>
    <property type="evidence" value="ECO:0007669"/>
    <property type="project" value="UniProtKB-KW"/>
</dbReference>
<organism evidence="8 9">
    <name type="scientific">Pseudoduganella buxea</name>
    <dbReference type="NCBI Taxonomy" id="1949069"/>
    <lineage>
        <taxon>Bacteria</taxon>
        <taxon>Pseudomonadati</taxon>
        <taxon>Pseudomonadota</taxon>
        <taxon>Betaproteobacteria</taxon>
        <taxon>Burkholderiales</taxon>
        <taxon>Oxalobacteraceae</taxon>
        <taxon>Telluria group</taxon>
        <taxon>Pseudoduganella</taxon>
    </lineage>
</organism>
<comment type="similarity">
    <text evidence="1 4">Belongs to the SIS family. GutQ/KpsF subfamily.</text>
</comment>
<dbReference type="PANTHER" id="PTHR42745">
    <property type="match status" value="1"/>
</dbReference>
<protein>
    <submittedName>
        <fullName evidence="8">Arabinose-5-phosphate isomerase</fullName>
    </submittedName>
</protein>
<proteinExistence type="inferred from homology"/>